<evidence type="ECO:0000256" key="1">
    <source>
        <dbReference type="SAM" id="MobiDB-lite"/>
    </source>
</evidence>
<name>A0A1S6J555_9ACTN</name>
<dbReference type="PROSITE" id="PS51257">
    <property type="entry name" value="PROKAR_LIPOPROTEIN"/>
    <property type="match status" value="1"/>
</dbReference>
<dbReference type="RefSeq" id="WP_079160088.1">
    <property type="nucleotide sequence ID" value="NZ_CP019724.1"/>
</dbReference>
<accession>A0A1S6J555</accession>
<evidence type="ECO:0008006" key="4">
    <source>
        <dbReference type="Google" id="ProtNLM"/>
    </source>
</evidence>
<gene>
    <name evidence="2" type="ORF">B1H29_08035</name>
</gene>
<organism evidence="2 3">
    <name type="scientific">Streptomyces pactum</name>
    <dbReference type="NCBI Taxonomy" id="68249"/>
    <lineage>
        <taxon>Bacteria</taxon>
        <taxon>Bacillati</taxon>
        <taxon>Actinomycetota</taxon>
        <taxon>Actinomycetes</taxon>
        <taxon>Kitasatosporales</taxon>
        <taxon>Streptomycetaceae</taxon>
        <taxon>Streptomyces</taxon>
    </lineage>
</organism>
<evidence type="ECO:0000313" key="3">
    <source>
        <dbReference type="Proteomes" id="UP000189443"/>
    </source>
</evidence>
<keyword evidence="3" id="KW-1185">Reference proteome</keyword>
<dbReference type="OrthoDB" id="4307068at2"/>
<dbReference type="KEGG" id="spac:B1H29_08035"/>
<proteinExistence type="predicted"/>
<protein>
    <recommendedName>
        <fullName evidence="4">Lipoprotein</fullName>
    </recommendedName>
</protein>
<dbReference type="AlphaFoldDB" id="A0A1S6J555"/>
<feature type="region of interest" description="Disordered" evidence="1">
    <location>
        <begin position="278"/>
        <end position="298"/>
    </location>
</feature>
<reference evidence="2 3" key="1">
    <citation type="submission" date="2017-02" db="EMBL/GenBank/DDBJ databases">
        <title>Streptomyces pactum ACT12 Genome sequencing and assembly.</title>
        <authorList>
            <person name="Xue Q."/>
            <person name="Yan X."/>
            <person name="Jia L."/>
            <person name="Yan H."/>
        </authorList>
    </citation>
    <scope>NUCLEOTIDE SEQUENCE [LARGE SCALE GENOMIC DNA]</scope>
    <source>
        <strain evidence="2 3">ACT12</strain>
    </source>
</reference>
<dbReference type="EMBL" id="CP019724">
    <property type="protein sequence ID" value="AQS66876.1"/>
    <property type="molecule type" value="Genomic_DNA"/>
</dbReference>
<dbReference type="Proteomes" id="UP000189443">
    <property type="component" value="Chromosome"/>
</dbReference>
<feature type="compositionally biased region" description="Pro residues" evidence="1">
    <location>
        <begin position="286"/>
        <end position="298"/>
    </location>
</feature>
<sequence length="298" mass="31740">MRIKAMHSVGLLTTVTVVGLTVSACGSQSDEKAEADAKAVSHRAEQVAAAWDGSTAADKWRAGYYPMGDVVQLPHGGLRSKVDEQAYKDRSFVLRGKLPTDWPKSGRVNWAGDESLTRPLSGAEESYRSLSGGLADGETGLTVTGAKLGTMTLATSRGPATVPAWLFTLDGYTSPLKRAAADPSQLPPSPIGRARDIPVRQLNGLVDIAEDGRSVTVIALRGVCHDGATVEALETVRSVVLSSSVKQQKDNEKCTKQARLRQVSVELEHPLGDRILLDAKSGQPVPYKPPYGPSPSWS</sequence>
<evidence type="ECO:0000313" key="2">
    <source>
        <dbReference type="EMBL" id="AQS66876.1"/>
    </source>
</evidence>